<evidence type="ECO:0000256" key="2">
    <source>
        <dbReference type="PROSITE-ProRule" id="PRU01091"/>
    </source>
</evidence>
<keyword evidence="1 2" id="KW-0238">DNA-binding</keyword>
<dbReference type="PROSITE" id="PS51755">
    <property type="entry name" value="OMPR_PHOB"/>
    <property type="match status" value="1"/>
</dbReference>
<feature type="domain" description="OmpR/PhoB-type" evidence="3">
    <location>
        <begin position="4"/>
        <end position="102"/>
    </location>
</feature>
<sequence length="947" mass="104759">MRQKVVYSFGPFRMFPERQLLTRDGATVKLGGRAFELLHLLVERSNELVSKDELMAYAWPGTFVHESNLKVNMHSLRRSLGDTQEQSAYIATVARRGYRFVAQVQRTDAASAEVAAAPVAARPSRLPVLGDIIAREREIARLIELLQTHPEVTVVGPAGVGKTTVAISAARSLEGHYPDGVCFVDLARIDDPALLPSAFVAALGLRGDMGDPLTAAVAHLKDRTMLVLLDNCEHVLPAVAIFGRSFARQPGRSRLLSTSREPLRVPGEHIMWLDPLAFPAHDLSTLDELLKFPAVELFARRAVEWAGYQISEADRDAVAQICRSVDGLPLAIELLAGELDDHPVQELAARLSDYLGFHSDDPTRTPGRHDTLLAAIDWSYGLLSPHEVEVFRLISAFADAFDLEDVIAIAAPRGLSPIDVTIGLGGLVLKSLLTAQVEGANLRYRLLDSTRRYAAKRLQDAGLQPQARRWHAERITALFAQSETEWGWRDSDDWTKTYRGRLADVQAALAWAFTDGGDAALGVRLTMLTIPLWFETSLISDTQARVKVALDHAEALQIDDLTKAKLTIPYAWSMMYARQFPPETEECWLKAVAYSRKACDLRSELLALLGLSVYLMDVGRIHAAIERLEYFRALCDEHQDWSLSPEGERTLAWARAHTGALTDSLATLDRLAAQFPGIGRGSRMAGFQVDRSIGIRNYTVRFAWVSGRPDHAAAVAREAAALSEGHLASQSNVLALACCPVSLLNGNLADLDLYTRKLGDILEQETIGIWLPIQRFYTAILADSRGDPGATRRIRQAIEDLIETRFVMRVPAMMGVAAERHLLRGELDEAMDAIAVALRYEAQQDERWCRSELMRVQALIYRASGQPDRAERLLLDAIAEARSIEALSFELRAATELAVHHLDAGHPQKAISLLSPIYHQFREGFTTRDLVRASSLARQAAAMISQS</sequence>
<evidence type="ECO:0000259" key="3">
    <source>
        <dbReference type="PROSITE" id="PS51755"/>
    </source>
</evidence>
<dbReference type="InterPro" id="IPR011990">
    <property type="entry name" value="TPR-like_helical_dom_sf"/>
</dbReference>
<dbReference type="Gene3D" id="1.10.10.10">
    <property type="entry name" value="Winged helix-like DNA-binding domain superfamily/Winged helix DNA-binding domain"/>
    <property type="match status" value="1"/>
</dbReference>
<dbReference type="Pfam" id="PF25872">
    <property type="entry name" value="HTH_77"/>
    <property type="match status" value="1"/>
</dbReference>
<dbReference type="EMBL" id="JAFCLK010000048">
    <property type="protein sequence ID" value="MBR1140813.1"/>
    <property type="molecule type" value="Genomic_DNA"/>
</dbReference>
<protein>
    <submittedName>
        <fullName evidence="4">Winged helix-turn-helix domain-containing protein</fullName>
    </submittedName>
</protein>
<dbReference type="PRINTS" id="PR00364">
    <property type="entry name" value="DISEASERSIST"/>
</dbReference>
<dbReference type="InterPro" id="IPR001867">
    <property type="entry name" value="OmpR/PhoB-type_DNA-bd"/>
</dbReference>
<name>A0ABS5GHT4_9BRAD</name>
<feature type="DNA-binding region" description="OmpR/PhoB-type" evidence="2">
    <location>
        <begin position="4"/>
        <end position="102"/>
    </location>
</feature>
<dbReference type="InterPro" id="IPR036388">
    <property type="entry name" value="WH-like_DNA-bd_sf"/>
</dbReference>
<dbReference type="SMART" id="SM00862">
    <property type="entry name" value="Trans_reg_C"/>
    <property type="match status" value="1"/>
</dbReference>
<evidence type="ECO:0000313" key="5">
    <source>
        <dbReference type="Proteomes" id="UP001314635"/>
    </source>
</evidence>
<dbReference type="Pfam" id="PF00486">
    <property type="entry name" value="Trans_reg_C"/>
    <property type="match status" value="1"/>
</dbReference>
<dbReference type="InterPro" id="IPR016032">
    <property type="entry name" value="Sig_transdc_resp-reg_C-effctor"/>
</dbReference>
<proteinExistence type="predicted"/>
<comment type="caution">
    <text evidence="4">The sequence shown here is derived from an EMBL/GenBank/DDBJ whole genome shotgun (WGS) entry which is preliminary data.</text>
</comment>
<dbReference type="RefSeq" id="WP_172241739.1">
    <property type="nucleotide sequence ID" value="NZ_JABFDP010000034.1"/>
</dbReference>
<organism evidence="4 5">
    <name type="scientific">Bradyrhizobium denitrificans</name>
    <dbReference type="NCBI Taxonomy" id="2734912"/>
    <lineage>
        <taxon>Bacteria</taxon>
        <taxon>Pseudomonadati</taxon>
        <taxon>Pseudomonadota</taxon>
        <taxon>Alphaproteobacteria</taxon>
        <taxon>Hyphomicrobiales</taxon>
        <taxon>Nitrobacteraceae</taxon>
        <taxon>Bradyrhizobium</taxon>
    </lineage>
</organism>
<dbReference type="SUPFAM" id="SSF48452">
    <property type="entry name" value="TPR-like"/>
    <property type="match status" value="1"/>
</dbReference>
<accession>A0ABS5GHT4</accession>
<dbReference type="InterPro" id="IPR027417">
    <property type="entry name" value="P-loop_NTPase"/>
</dbReference>
<evidence type="ECO:0000313" key="4">
    <source>
        <dbReference type="EMBL" id="MBR1140813.1"/>
    </source>
</evidence>
<dbReference type="SUPFAM" id="SSF46894">
    <property type="entry name" value="C-terminal effector domain of the bipartite response regulators"/>
    <property type="match status" value="1"/>
</dbReference>
<keyword evidence="5" id="KW-1185">Reference proteome</keyword>
<dbReference type="PANTHER" id="PTHR47691">
    <property type="entry name" value="REGULATOR-RELATED"/>
    <property type="match status" value="1"/>
</dbReference>
<evidence type="ECO:0000256" key="1">
    <source>
        <dbReference type="ARBA" id="ARBA00023125"/>
    </source>
</evidence>
<dbReference type="InterPro" id="IPR058852">
    <property type="entry name" value="HTH_77"/>
</dbReference>
<reference evidence="5" key="1">
    <citation type="journal article" date="2021" name="ISME J.">
        <title>Evolutionary origin and ecological implication of a unique nif island in free-living Bradyrhizobium lineages.</title>
        <authorList>
            <person name="Tao J."/>
        </authorList>
    </citation>
    <scope>NUCLEOTIDE SEQUENCE [LARGE SCALE GENOMIC DNA]</scope>
    <source>
        <strain evidence="5">SZCCT0094</strain>
    </source>
</reference>
<dbReference type="CDD" id="cd00383">
    <property type="entry name" value="trans_reg_C"/>
    <property type="match status" value="1"/>
</dbReference>
<dbReference type="SUPFAM" id="SSF52540">
    <property type="entry name" value="P-loop containing nucleoside triphosphate hydrolases"/>
    <property type="match status" value="1"/>
</dbReference>
<dbReference type="PANTHER" id="PTHR47691:SF3">
    <property type="entry name" value="HTH-TYPE TRANSCRIPTIONAL REGULATOR RV0890C-RELATED"/>
    <property type="match status" value="1"/>
</dbReference>
<dbReference type="Proteomes" id="UP001314635">
    <property type="component" value="Unassembled WGS sequence"/>
</dbReference>
<gene>
    <name evidence="4" type="ORF">JQ619_34205</name>
</gene>
<dbReference type="Gene3D" id="3.40.50.300">
    <property type="entry name" value="P-loop containing nucleotide triphosphate hydrolases"/>
    <property type="match status" value="1"/>
</dbReference>